<feature type="compositionally biased region" description="Pro residues" evidence="1">
    <location>
        <begin position="57"/>
        <end position="72"/>
    </location>
</feature>
<keyword evidence="3" id="KW-1185">Reference proteome</keyword>
<gene>
    <name evidence="2" type="ORF">LSINAPIS_LOCUS12035</name>
</gene>
<evidence type="ECO:0000313" key="3">
    <source>
        <dbReference type="Proteomes" id="UP000324832"/>
    </source>
</evidence>
<feature type="region of interest" description="Disordered" evidence="1">
    <location>
        <begin position="31"/>
        <end position="212"/>
    </location>
</feature>
<dbReference type="AlphaFoldDB" id="A0A5E4QWZ9"/>
<feature type="compositionally biased region" description="Pro residues" evidence="1">
    <location>
        <begin position="184"/>
        <end position="195"/>
    </location>
</feature>
<dbReference type="Proteomes" id="UP000324832">
    <property type="component" value="Unassembled WGS sequence"/>
</dbReference>
<proteinExistence type="predicted"/>
<feature type="compositionally biased region" description="Basic and acidic residues" evidence="1">
    <location>
        <begin position="96"/>
        <end position="106"/>
    </location>
</feature>
<name>A0A5E4QWZ9_9NEOP</name>
<sequence length="212" mass="22864">MKFKFKRTSKVKVVQLYLCYILFFLPLGGGSQAKAEGPKTAKPPEDTSKPKDVPKPAVSPKPSEPPKQTDPPKPTDPKPTKEIPKTSTTAPPAEAAKAEQKDHVIQIDEPESPTKNLYITKEEDSALQKPLTPTPSVHSKSEKSEQILSASKLEADHGASTSDKKPESEPKEEKKPKDPKPPKPKPGPSPAPAPAAPQMVTDKGKSKVTGKM</sequence>
<dbReference type="PRINTS" id="PR01217">
    <property type="entry name" value="PRICHEXTENSN"/>
</dbReference>
<dbReference type="EMBL" id="FZQP02005521">
    <property type="protein sequence ID" value="VVD01669.1"/>
    <property type="molecule type" value="Genomic_DNA"/>
</dbReference>
<protein>
    <submittedName>
        <fullName evidence="2">Uncharacterized protein</fullName>
    </submittedName>
</protein>
<feature type="compositionally biased region" description="Basic and acidic residues" evidence="1">
    <location>
        <begin position="36"/>
        <end position="54"/>
    </location>
</feature>
<reference evidence="2 3" key="1">
    <citation type="submission" date="2017-07" db="EMBL/GenBank/DDBJ databases">
        <authorList>
            <person name="Talla V."/>
            <person name="Backstrom N."/>
        </authorList>
    </citation>
    <scope>NUCLEOTIDE SEQUENCE [LARGE SCALE GENOMIC DNA]</scope>
</reference>
<feature type="compositionally biased region" description="Basic and acidic residues" evidence="1">
    <location>
        <begin position="73"/>
        <end position="84"/>
    </location>
</feature>
<accession>A0A5E4QWZ9</accession>
<feature type="compositionally biased region" description="Basic and acidic residues" evidence="1">
    <location>
        <begin position="153"/>
        <end position="181"/>
    </location>
</feature>
<feature type="compositionally biased region" description="Low complexity" evidence="1">
    <location>
        <begin position="85"/>
        <end position="95"/>
    </location>
</feature>
<organism evidence="2 3">
    <name type="scientific">Leptidea sinapis</name>
    <dbReference type="NCBI Taxonomy" id="189913"/>
    <lineage>
        <taxon>Eukaryota</taxon>
        <taxon>Metazoa</taxon>
        <taxon>Ecdysozoa</taxon>
        <taxon>Arthropoda</taxon>
        <taxon>Hexapoda</taxon>
        <taxon>Insecta</taxon>
        <taxon>Pterygota</taxon>
        <taxon>Neoptera</taxon>
        <taxon>Endopterygota</taxon>
        <taxon>Lepidoptera</taxon>
        <taxon>Glossata</taxon>
        <taxon>Ditrysia</taxon>
        <taxon>Papilionoidea</taxon>
        <taxon>Pieridae</taxon>
        <taxon>Dismorphiinae</taxon>
        <taxon>Leptidea</taxon>
    </lineage>
</organism>
<feature type="non-terminal residue" evidence="2">
    <location>
        <position position="212"/>
    </location>
</feature>
<evidence type="ECO:0000313" key="2">
    <source>
        <dbReference type="EMBL" id="VVD01669.1"/>
    </source>
</evidence>
<evidence type="ECO:0000256" key="1">
    <source>
        <dbReference type="SAM" id="MobiDB-lite"/>
    </source>
</evidence>